<evidence type="ECO:0000313" key="2">
    <source>
        <dbReference type="Proteomes" id="UP001140510"/>
    </source>
</evidence>
<accession>A0A9W8ZK90</accession>
<gene>
    <name evidence="1" type="ORF">N0V91_001627</name>
</gene>
<proteinExistence type="predicted"/>
<organism evidence="1 2">
    <name type="scientific">Didymella pomorum</name>
    <dbReference type="NCBI Taxonomy" id="749634"/>
    <lineage>
        <taxon>Eukaryota</taxon>
        <taxon>Fungi</taxon>
        <taxon>Dikarya</taxon>
        <taxon>Ascomycota</taxon>
        <taxon>Pezizomycotina</taxon>
        <taxon>Dothideomycetes</taxon>
        <taxon>Pleosporomycetidae</taxon>
        <taxon>Pleosporales</taxon>
        <taxon>Pleosporineae</taxon>
        <taxon>Didymellaceae</taxon>
        <taxon>Didymella</taxon>
    </lineage>
</organism>
<dbReference type="EMBL" id="JAPEVA010000007">
    <property type="protein sequence ID" value="KAJ4410699.1"/>
    <property type="molecule type" value="Genomic_DNA"/>
</dbReference>
<comment type="caution">
    <text evidence="1">The sequence shown here is derived from an EMBL/GenBank/DDBJ whole genome shotgun (WGS) entry which is preliminary data.</text>
</comment>
<name>A0A9W8ZK90_9PLEO</name>
<evidence type="ECO:0000313" key="1">
    <source>
        <dbReference type="EMBL" id="KAJ4410699.1"/>
    </source>
</evidence>
<reference evidence="1" key="1">
    <citation type="submission" date="2022-10" db="EMBL/GenBank/DDBJ databases">
        <title>Tapping the CABI collections for fungal endophytes: first genome assemblies for Collariella, Neodidymelliopsis, Ascochyta clinopodiicola, Didymella pomorum, Didymosphaeria variabile, Neocosmospora piperis and Neocucurbitaria cava.</title>
        <authorList>
            <person name="Hill R."/>
        </authorList>
    </citation>
    <scope>NUCLEOTIDE SEQUENCE</scope>
    <source>
        <strain evidence="1">IMI 355091</strain>
    </source>
</reference>
<protein>
    <recommendedName>
        <fullName evidence="3">F-box domain-containing protein</fullName>
    </recommendedName>
</protein>
<sequence length="344" mass="39843">MFGDDFPDAFAHDGRSCKSNKTLLDLPAELLEIICKYLPGLAIKHLRLTSGELAEKVDLRIDRVYVSPNRANLDCLNNILDHPRYSIQVKELVWDDAQLDEIPTLDIFRDRIKHDEAQAKFALEDHLSTLFEHPTEEEADYESIGVQDCLRDDGWLTDIGKAMLLNANDERSKNIIVSHAASMSVEDSYDLYQKLYQDEREIIKRGWDENALLRAFEQLPNLRRITITTEVWRPWHLVPVYDTPFRRALPAGFRKPSVRPWADWGLSKLFRWDLERDGILQNYRLEERGYSILMSLLASRPVFGLQEFILDTGCENVGLPLDPFTYPELNFAAPLRSGSFNYRL</sequence>
<evidence type="ECO:0008006" key="3">
    <source>
        <dbReference type="Google" id="ProtNLM"/>
    </source>
</evidence>
<dbReference type="Proteomes" id="UP001140510">
    <property type="component" value="Unassembled WGS sequence"/>
</dbReference>
<dbReference type="OrthoDB" id="5422579at2759"/>
<keyword evidence="2" id="KW-1185">Reference proteome</keyword>
<dbReference type="AlphaFoldDB" id="A0A9W8ZK90"/>